<reference evidence="1" key="1">
    <citation type="journal article" date="2014" name="Front. Microbiol.">
        <title>High frequency of phylogenetically diverse reductive dehalogenase-homologous genes in deep subseafloor sedimentary metagenomes.</title>
        <authorList>
            <person name="Kawai M."/>
            <person name="Futagami T."/>
            <person name="Toyoda A."/>
            <person name="Takaki Y."/>
            <person name="Nishi S."/>
            <person name="Hori S."/>
            <person name="Arai W."/>
            <person name="Tsubouchi T."/>
            <person name="Morono Y."/>
            <person name="Uchiyama I."/>
            <person name="Ito T."/>
            <person name="Fujiyama A."/>
            <person name="Inagaki F."/>
            <person name="Takami H."/>
        </authorList>
    </citation>
    <scope>NUCLEOTIDE SEQUENCE</scope>
    <source>
        <strain evidence="1">Expedition CK06-06</strain>
    </source>
</reference>
<comment type="caution">
    <text evidence="1">The sequence shown here is derived from an EMBL/GenBank/DDBJ whole genome shotgun (WGS) entry which is preliminary data.</text>
</comment>
<feature type="non-terminal residue" evidence="1">
    <location>
        <position position="1"/>
    </location>
</feature>
<name>X1NF50_9ZZZZ</name>
<gene>
    <name evidence="1" type="ORF">S06H3_26420</name>
</gene>
<accession>X1NF50</accession>
<evidence type="ECO:0000313" key="1">
    <source>
        <dbReference type="EMBL" id="GAI28836.1"/>
    </source>
</evidence>
<sequence length="65" mass="7594">AICRWRMIRILKEIGFKNVKVFPYDFLHPATPVFIINFIETFGKKLEKIPLIKEIAGSVIIYGEK</sequence>
<protein>
    <submittedName>
        <fullName evidence="1">Uncharacterized protein</fullName>
    </submittedName>
</protein>
<proteinExistence type="predicted"/>
<dbReference type="AlphaFoldDB" id="X1NF50"/>
<organism evidence="1">
    <name type="scientific">marine sediment metagenome</name>
    <dbReference type="NCBI Taxonomy" id="412755"/>
    <lineage>
        <taxon>unclassified sequences</taxon>
        <taxon>metagenomes</taxon>
        <taxon>ecological metagenomes</taxon>
    </lineage>
</organism>
<dbReference type="EMBL" id="BARV01015271">
    <property type="protein sequence ID" value="GAI28836.1"/>
    <property type="molecule type" value="Genomic_DNA"/>
</dbReference>